<dbReference type="AlphaFoldDB" id="A0A179B4B2"/>
<sequence length="270" mass="29127">MPSTVFIQFDSPGAVHATPRRLHAAVGRIFDLPSGISTERARRIPALAARPAHDVGGPKPYSLGDMTQAPGRFGVELRLLDDRLLDPLDAWLAWGGVLYVGNGGESTAALAALEAQVLERVNWEDIAAADAATAWDVRILTPVVFTSKGRHIPEITAASLATSLQNRWWAWDRATAPDRVDRAAVAEAFAVEDRTHIVRIGLGMPPGGGRGRLSARRIEASEGSLRIRARDDADESQVRLFSRLMALARFTNVGSHTGFGMGVLRVEPTA</sequence>
<organism evidence="2 3">
    <name type="scientific">Peptidiphaga gingivicola</name>
    <dbReference type="NCBI Taxonomy" id="2741497"/>
    <lineage>
        <taxon>Bacteria</taxon>
        <taxon>Bacillati</taxon>
        <taxon>Actinomycetota</taxon>
        <taxon>Actinomycetes</taxon>
        <taxon>Actinomycetales</taxon>
        <taxon>Actinomycetaceae</taxon>
        <taxon>Peptidiphaga</taxon>
    </lineage>
</organism>
<dbReference type="InterPro" id="IPR019267">
    <property type="entry name" value="CRISPR-assoc_Cas6_C"/>
</dbReference>
<evidence type="ECO:0000313" key="3">
    <source>
        <dbReference type="Proteomes" id="UP000078368"/>
    </source>
</evidence>
<dbReference type="EMBL" id="LVZK01000001">
    <property type="protein sequence ID" value="OAP86225.1"/>
    <property type="molecule type" value="Genomic_DNA"/>
</dbReference>
<reference evidence="2 3" key="1">
    <citation type="submission" date="2016-04" db="EMBL/GenBank/DDBJ databases">
        <title>Peptidophaga gingivicola gen. nov., sp. nov., isolated from human subgingival plaque.</title>
        <authorList>
            <person name="Beall C.J."/>
            <person name="Mokrzan E.M."/>
            <person name="Griffen A.L."/>
            <person name="Leys E.J."/>
        </authorList>
    </citation>
    <scope>NUCLEOTIDE SEQUENCE [LARGE SCALE GENOMIC DNA]</scope>
    <source>
        <strain evidence="2 3">BA112</strain>
    </source>
</reference>
<feature type="domain" description="CRISPR-associated protein Cas6 C-terminal" evidence="1">
    <location>
        <begin position="137"/>
        <end position="263"/>
    </location>
</feature>
<accession>A0A179B4B2</accession>
<proteinExistence type="predicted"/>
<keyword evidence="3" id="KW-1185">Reference proteome</keyword>
<gene>
    <name evidence="2" type="ORF">A4H34_03380</name>
</gene>
<evidence type="ECO:0000259" key="1">
    <source>
        <dbReference type="Pfam" id="PF10040"/>
    </source>
</evidence>
<dbReference type="OrthoDB" id="3248825at2"/>
<dbReference type="Pfam" id="PF10040">
    <property type="entry name" value="CRISPR_Cas6"/>
    <property type="match status" value="1"/>
</dbReference>
<name>A0A179B4B2_9ACTO</name>
<dbReference type="Proteomes" id="UP000078368">
    <property type="component" value="Unassembled WGS sequence"/>
</dbReference>
<dbReference type="RefSeq" id="WP_064231079.1">
    <property type="nucleotide sequence ID" value="NZ_LVZK01000001.1"/>
</dbReference>
<dbReference type="Gene3D" id="3.30.70.1900">
    <property type="match status" value="1"/>
</dbReference>
<comment type="caution">
    <text evidence="2">The sequence shown here is derived from an EMBL/GenBank/DDBJ whole genome shotgun (WGS) entry which is preliminary data.</text>
</comment>
<evidence type="ECO:0000313" key="2">
    <source>
        <dbReference type="EMBL" id="OAP86225.1"/>
    </source>
</evidence>
<protein>
    <submittedName>
        <fullName evidence="2">Universal stress protein</fullName>
    </submittedName>
</protein>